<dbReference type="Proteomes" id="UP000518300">
    <property type="component" value="Unassembled WGS sequence"/>
</dbReference>
<dbReference type="EMBL" id="JABBJJ010000027">
    <property type="protein sequence ID" value="NMO14884.1"/>
    <property type="molecule type" value="Genomic_DNA"/>
</dbReference>
<dbReference type="AlphaFoldDB" id="A0A848L8F2"/>
<dbReference type="PANTHER" id="PTHR43744">
    <property type="entry name" value="ABC TRANSPORTER PERMEASE PROTEIN MG189-RELATED-RELATED"/>
    <property type="match status" value="1"/>
</dbReference>
<evidence type="ECO:0000256" key="4">
    <source>
        <dbReference type="ARBA" id="ARBA00022692"/>
    </source>
</evidence>
<feature type="transmembrane region" description="Helical" evidence="7">
    <location>
        <begin position="143"/>
        <end position="163"/>
    </location>
</feature>
<feature type="transmembrane region" description="Helical" evidence="7">
    <location>
        <begin position="184"/>
        <end position="209"/>
    </location>
</feature>
<keyword evidence="3" id="KW-1003">Cell membrane</keyword>
<evidence type="ECO:0000256" key="5">
    <source>
        <dbReference type="ARBA" id="ARBA00022989"/>
    </source>
</evidence>
<proteinExistence type="inferred from homology"/>
<dbReference type="SUPFAM" id="SSF161098">
    <property type="entry name" value="MetI-like"/>
    <property type="match status" value="1"/>
</dbReference>
<comment type="subcellular location">
    <subcellularLocation>
        <location evidence="1 7">Cell membrane</location>
        <topology evidence="1 7">Multi-pass membrane protein</topology>
    </subcellularLocation>
</comment>
<dbReference type="InterPro" id="IPR035906">
    <property type="entry name" value="MetI-like_sf"/>
</dbReference>
<evidence type="ECO:0000256" key="6">
    <source>
        <dbReference type="ARBA" id="ARBA00023136"/>
    </source>
</evidence>
<comment type="caution">
    <text evidence="9">The sequence shown here is derived from an EMBL/GenBank/DDBJ whole genome shotgun (WGS) entry which is preliminary data.</text>
</comment>
<evidence type="ECO:0000256" key="1">
    <source>
        <dbReference type="ARBA" id="ARBA00004651"/>
    </source>
</evidence>
<dbReference type="PANTHER" id="PTHR43744:SF12">
    <property type="entry name" value="ABC TRANSPORTER PERMEASE PROTEIN MG189-RELATED"/>
    <property type="match status" value="1"/>
</dbReference>
<dbReference type="InterPro" id="IPR000515">
    <property type="entry name" value="MetI-like"/>
</dbReference>
<keyword evidence="4 7" id="KW-0812">Transmembrane</keyword>
<accession>A0A848L8F2</accession>
<comment type="similarity">
    <text evidence="7">Belongs to the binding-protein-dependent transport system permease family.</text>
</comment>
<feature type="transmembrane region" description="Helical" evidence="7">
    <location>
        <begin position="110"/>
        <end position="131"/>
    </location>
</feature>
<gene>
    <name evidence="9" type="ORF">HG543_08430</name>
</gene>
<evidence type="ECO:0000256" key="2">
    <source>
        <dbReference type="ARBA" id="ARBA00022448"/>
    </source>
</evidence>
<dbReference type="Pfam" id="PF00528">
    <property type="entry name" value="BPD_transp_1"/>
    <property type="match status" value="1"/>
</dbReference>
<dbReference type="RefSeq" id="WP_169344175.1">
    <property type="nucleotide sequence ID" value="NZ_JABBJJ010000027.1"/>
</dbReference>
<feature type="domain" description="ABC transmembrane type-1" evidence="8">
    <location>
        <begin position="72"/>
        <end position="263"/>
    </location>
</feature>
<feature type="transmembrane region" description="Helical" evidence="7">
    <location>
        <begin position="12"/>
        <end position="34"/>
    </location>
</feature>
<keyword evidence="5 7" id="KW-1133">Transmembrane helix</keyword>
<evidence type="ECO:0000313" key="10">
    <source>
        <dbReference type="Proteomes" id="UP000518300"/>
    </source>
</evidence>
<reference evidence="9 10" key="1">
    <citation type="submission" date="2020-04" db="EMBL/GenBank/DDBJ databases">
        <title>Draft genome of Pyxidicoccus fallax type strain.</title>
        <authorList>
            <person name="Whitworth D.E."/>
        </authorList>
    </citation>
    <scope>NUCLEOTIDE SEQUENCE [LARGE SCALE GENOMIC DNA]</scope>
    <source>
        <strain evidence="9 10">DSM 14698</strain>
    </source>
</reference>
<keyword evidence="10" id="KW-1185">Reference proteome</keyword>
<sequence>MPSPVRLLRSTSRALLVGALVVLFLAPLVVMLTGSLRPPGLPPPRGVELLPEGAGLAAYAATFELVPFGRALLNSVLLAAIMVPLSVVTASWAGLALAQTSGWRWRTLAGAVLLLVMVPATAVWLTRFAVFKVLGLTGTAVPLIAPALMGGSPLFVLLYAVAFRRLPQELFEAARLEGAGPLRLWRSIALPLVRPTTAAVALLAFGLSWSNFIDPLLYLSGEDALTAPLALHSLELLGSTQWPVLLAGAVVVTLPAVLAFLGAQRMFLGEERGSGWLGR</sequence>
<organism evidence="9 10">
    <name type="scientific">Pyxidicoccus fallax</name>
    <dbReference type="NCBI Taxonomy" id="394095"/>
    <lineage>
        <taxon>Bacteria</taxon>
        <taxon>Pseudomonadati</taxon>
        <taxon>Myxococcota</taxon>
        <taxon>Myxococcia</taxon>
        <taxon>Myxococcales</taxon>
        <taxon>Cystobacterineae</taxon>
        <taxon>Myxococcaceae</taxon>
        <taxon>Pyxidicoccus</taxon>
    </lineage>
</organism>
<dbReference type="GO" id="GO:0005886">
    <property type="term" value="C:plasma membrane"/>
    <property type="evidence" value="ECO:0007669"/>
    <property type="project" value="UniProtKB-SubCell"/>
</dbReference>
<name>A0A848L8F2_9BACT</name>
<dbReference type="Gene3D" id="1.10.3720.10">
    <property type="entry name" value="MetI-like"/>
    <property type="match status" value="1"/>
</dbReference>
<evidence type="ECO:0000256" key="3">
    <source>
        <dbReference type="ARBA" id="ARBA00022475"/>
    </source>
</evidence>
<dbReference type="CDD" id="cd06261">
    <property type="entry name" value="TM_PBP2"/>
    <property type="match status" value="1"/>
</dbReference>
<evidence type="ECO:0000256" key="7">
    <source>
        <dbReference type="RuleBase" id="RU363032"/>
    </source>
</evidence>
<dbReference type="GO" id="GO:0055085">
    <property type="term" value="P:transmembrane transport"/>
    <property type="evidence" value="ECO:0007669"/>
    <property type="project" value="InterPro"/>
</dbReference>
<keyword evidence="2 7" id="KW-0813">Transport</keyword>
<protein>
    <submittedName>
        <fullName evidence="9">Carbohydrate ABC transporter permease</fullName>
    </submittedName>
</protein>
<keyword evidence="6 7" id="KW-0472">Membrane</keyword>
<feature type="transmembrane region" description="Helical" evidence="7">
    <location>
        <begin position="76"/>
        <end position="98"/>
    </location>
</feature>
<dbReference type="PROSITE" id="PS50928">
    <property type="entry name" value="ABC_TM1"/>
    <property type="match status" value="1"/>
</dbReference>
<feature type="transmembrane region" description="Helical" evidence="7">
    <location>
        <begin position="242"/>
        <end position="263"/>
    </location>
</feature>
<evidence type="ECO:0000313" key="9">
    <source>
        <dbReference type="EMBL" id="NMO14884.1"/>
    </source>
</evidence>
<evidence type="ECO:0000259" key="8">
    <source>
        <dbReference type="PROSITE" id="PS50928"/>
    </source>
</evidence>